<feature type="domain" description="Alpha/beta hydrolase fold-3" evidence="3">
    <location>
        <begin position="122"/>
        <end position="363"/>
    </location>
</feature>
<keyword evidence="2" id="KW-0472">Membrane</keyword>
<dbReference type="GO" id="GO:0016787">
    <property type="term" value="F:hydrolase activity"/>
    <property type="evidence" value="ECO:0007669"/>
    <property type="project" value="UniProtKB-KW"/>
</dbReference>
<dbReference type="EMBL" id="JAVHJO010000001">
    <property type="protein sequence ID" value="KAK6543736.1"/>
    <property type="molecule type" value="Genomic_DNA"/>
</dbReference>
<evidence type="ECO:0000256" key="2">
    <source>
        <dbReference type="SAM" id="Phobius"/>
    </source>
</evidence>
<organism evidence="4 5">
    <name type="scientific">Orbilia ellipsospora</name>
    <dbReference type="NCBI Taxonomy" id="2528407"/>
    <lineage>
        <taxon>Eukaryota</taxon>
        <taxon>Fungi</taxon>
        <taxon>Dikarya</taxon>
        <taxon>Ascomycota</taxon>
        <taxon>Pezizomycotina</taxon>
        <taxon>Orbiliomycetes</taxon>
        <taxon>Orbiliales</taxon>
        <taxon>Orbiliaceae</taxon>
        <taxon>Orbilia</taxon>
    </lineage>
</organism>
<dbReference type="Pfam" id="PF07859">
    <property type="entry name" value="Abhydrolase_3"/>
    <property type="match status" value="1"/>
</dbReference>
<keyword evidence="2" id="KW-0812">Transmembrane</keyword>
<protein>
    <recommendedName>
        <fullName evidence="3">Alpha/beta hydrolase fold-3 domain-containing protein</fullName>
    </recommendedName>
</protein>
<dbReference type="InterPro" id="IPR013094">
    <property type="entry name" value="AB_hydrolase_3"/>
</dbReference>
<sequence>MPNAVVPVSFAPATRKDVTIKERIGAIIVALKVVAAIPILVVKILLSAKAKSGKPWIYTLRSRILNFALARVHPRQINLLSGPTAVGIYKFAKQLNVNVTTDELPHGARIHWWGEKKGQRVILYIHGGGYNLPIGEQHTGFMHRTKEVLKKNGIEVDVAILEYSLTPAARYPVQLRQSVEGLRYMISGCGYNPANIIFGGDSAGGCLVLSAVSHIMHPHPAIEPLVLPESSPKLGALLSISPWVSFSTDYPSMKAQNNKDVVFPNFVEVWSRWLVDRPDEPRHKDLPPTDDKYTWDEYNQPIQAAPSWWTGLPVKKTLILIGEEETLCDSIIEFGQKFREGVEMGAPAGESGVKVVVCKGEIHTECLYDTFIPGMPPVLGMMAEEVWSLCEDTLKEN</sequence>
<accession>A0AAV9XP54</accession>
<keyword evidence="5" id="KW-1185">Reference proteome</keyword>
<reference evidence="4 5" key="1">
    <citation type="submission" date="2019-10" db="EMBL/GenBank/DDBJ databases">
        <authorList>
            <person name="Palmer J.M."/>
        </authorList>
    </citation>
    <scope>NUCLEOTIDE SEQUENCE [LARGE SCALE GENOMIC DNA]</scope>
    <source>
        <strain evidence="4 5">TWF694</strain>
    </source>
</reference>
<keyword evidence="1" id="KW-0378">Hydrolase</keyword>
<dbReference type="AlphaFoldDB" id="A0AAV9XP54"/>
<dbReference type="InterPro" id="IPR050300">
    <property type="entry name" value="GDXG_lipolytic_enzyme"/>
</dbReference>
<dbReference type="InterPro" id="IPR029058">
    <property type="entry name" value="AB_hydrolase_fold"/>
</dbReference>
<dbReference type="SUPFAM" id="SSF53474">
    <property type="entry name" value="alpha/beta-Hydrolases"/>
    <property type="match status" value="1"/>
</dbReference>
<gene>
    <name evidence="4" type="ORF">TWF694_000470</name>
</gene>
<dbReference type="Gene3D" id="3.40.50.1820">
    <property type="entry name" value="alpha/beta hydrolase"/>
    <property type="match status" value="1"/>
</dbReference>
<dbReference type="Proteomes" id="UP001365542">
    <property type="component" value="Unassembled WGS sequence"/>
</dbReference>
<keyword evidence="2" id="KW-1133">Transmembrane helix</keyword>
<evidence type="ECO:0000313" key="5">
    <source>
        <dbReference type="Proteomes" id="UP001365542"/>
    </source>
</evidence>
<feature type="transmembrane region" description="Helical" evidence="2">
    <location>
        <begin position="24"/>
        <end position="46"/>
    </location>
</feature>
<dbReference type="PANTHER" id="PTHR48081:SF31">
    <property type="entry name" value="STERYL ACETYL HYDROLASE MUG81-RELATED"/>
    <property type="match status" value="1"/>
</dbReference>
<evidence type="ECO:0000256" key="1">
    <source>
        <dbReference type="ARBA" id="ARBA00022801"/>
    </source>
</evidence>
<name>A0AAV9XP54_9PEZI</name>
<comment type="caution">
    <text evidence="4">The sequence shown here is derived from an EMBL/GenBank/DDBJ whole genome shotgun (WGS) entry which is preliminary data.</text>
</comment>
<evidence type="ECO:0000313" key="4">
    <source>
        <dbReference type="EMBL" id="KAK6543736.1"/>
    </source>
</evidence>
<dbReference type="PANTHER" id="PTHR48081">
    <property type="entry name" value="AB HYDROLASE SUPERFAMILY PROTEIN C4A8.06C"/>
    <property type="match status" value="1"/>
</dbReference>
<proteinExistence type="predicted"/>
<evidence type="ECO:0000259" key="3">
    <source>
        <dbReference type="Pfam" id="PF07859"/>
    </source>
</evidence>